<evidence type="ECO:0000313" key="2">
    <source>
        <dbReference type="Proteomes" id="UP001060085"/>
    </source>
</evidence>
<comment type="caution">
    <text evidence="1">The sequence shown here is derived from an EMBL/GenBank/DDBJ whole genome shotgun (WGS) entry which is preliminary data.</text>
</comment>
<organism evidence="1 2">
    <name type="scientific">Catharanthus roseus</name>
    <name type="common">Madagascar periwinkle</name>
    <name type="synonym">Vinca rosea</name>
    <dbReference type="NCBI Taxonomy" id="4058"/>
    <lineage>
        <taxon>Eukaryota</taxon>
        <taxon>Viridiplantae</taxon>
        <taxon>Streptophyta</taxon>
        <taxon>Embryophyta</taxon>
        <taxon>Tracheophyta</taxon>
        <taxon>Spermatophyta</taxon>
        <taxon>Magnoliopsida</taxon>
        <taxon>eudicotyledons</taxon>
        <taxon>Gunneridae</taxon>
        <taxon>Pentapetalae</taxon>
        <taxon>asterids</taxon>
        <taxon>lamiids</taxon>
        <taxon>Gentianales</taxon>
        <taxon>Apocynaceae</taxon>
        <taxon>Rauvolfioideae</taxon>
        <taxon>Vinceae</taxon>
        <taxon>Catharanthinae</taxon>
        <taxon>Catharanthus</taxon>
    </lineage>
</organism>
<name>A0ACC0BYT2_CATRO</name>
<evidence type="ECO:0000313" key="1">
    <source>
        <dbReference type="EMBL" id="KAI5677757.1"/>
    </source>
</evidence>
<accession>A0ACC0BYT2</accession>
<dbReference type="Proteomes" id="UP001060085">
    <property type="component" value="Linkage Group LG02"/>
</dbReference>
<reference evidence="2" key="1">
    <citation type="journal article" date="2023" name="Nat. Plants">
        <title>Single-cell RNA sequencing provides a high-resolution roadmap for understanding the multicellular compartmentation of specialized metabolism.</title>
        <authorList>
            <person name="Sun S."/>
            <person name="Shen X."/>
            <person name="Li Y."/>
            <person name="Li Y."/>
            <person name="Wang S."/>
            <person name="Li R."/>
            <person name="Zhang H."/>
            <person name="Shen G."/>
            <person name="Guo B."/>
            <person name="Wei J."/>
            <person name="Xu J."/>
            <person name="St-Pierre B."/>
            <person name="Chen S."/>
            <person name="Sun C."/>
        </authorList>
    </citation>
    <scope>NUCLEOTIDE SEQUENCE [LARGE SCALE GENOMIC DNA]</scope>
</reference>
<proteinExistence type="predicted"/>
<gene>
    <name evidence="1" type="ORF">M9H77_08707</name>
</gene>
<keyword evidence="2" id="KW-1185">Reference proteome</keyword>
<dbReference type="EMBL" id="CM044702">
    <property type="protein sequence ID" value="KAI5677757.1"/>
    <property type="molecule type" value="Genomic_DNA"/>
</dbReference>
<protein>
    <submittedName>
        <fullName evidence="1">Uncharacterized protein</fullName>
    </submittedName>
</protein>
<sequence>MICWFKSLIHFMKVDTKEDHKLEVEEEERTLVFSEDLNGWIEKSEDDCQEGIIDKEESSEDQEIKLKIHNANKANGIVVFIEEALKNKLECFEAQGKASKLFSICSISKDHSTKQTGGENG</sequence>